<keyword evidence="1" id="KW-0812">Transmembrane</keyword>
<dbReference type="EMBL" id="MU843036">
    <property type="protein sequence ID" value="KAK2022583.1"/>
    <property type="molecule type" value="Genomic_DNA"/>
</dbReference>
<proteinExistence type="predicted"/>
<evidence type="ECO:0008006" key="4">
    <source>
        <dbReference type="Google" id="ProtNLM"/>
    </source>
</evidence>
<dbReference type="Proteomes" id="UP001232148">
    <property type="component" value="Unassembled WGS sequence"/>
</dbReference>
<name>A0AAD9H5M1_9PEZI</name>
<feature type="transmembrane region" description="Helical" evidence="1">
    <location>
        <begin position="156"/>
        <end position="177"/>
    </location>
</feature>
<keyword evidence="1" id="KW-1133">Transmembrane helix</keyword>
<evidence type="ECO:0000313" key="3">
    <source>
        <dbReference type="Proteomes" id="UP001232148"/>
    </source>
</evidence>
<dbReference type="AlphaFoldDB" id="A0AAD9H5M1"/>
<dbReference type="SUPFAM" id="SSF103473">
    <property type="entry name" value="MFS general substrate transporter"/>
    <property type="match status" value="1"/>
</dbReference>
<reference evidence="2" key="1">
    <citation type="submission" date="2021-06" db="EMBL/GenBank/DDBJ databases">
        <title>Comparative genomics, transcriptomics and evolutionary studies reveal genomic signatures of adaptation to plant cell wall in hemibiotrophic fungi.</title>
        <authorList>
            <consortium name="DOE Joint Genome Institute"/>
            <person name="Baroncelli R."/>
            <person name="Diaz J.F."/>
            <person name="Benocci T."/>
            <person name="Peng M."/>
            <person name="Battaglia E."/>
            <person name="Haridas S."/>
            <person name="Andreopoulos W."/>
            <person name="Labutti K."/>
            <person name="Pangilinan J."/>
            <person name="Floch G.L."/>
            <person name="Makela M.R."/>
            <person name="Henrissat B."/>
            <person name="Grigoriev I.V."/>
            <person name="Crouch J.A."/>
            <person name="De Vries R.P."/>
            <person name="Sukno S.A."/>
            <person name="Thon M.R."/>
        </authorList>
    </citation>
    <scope>NUCLEOTIDE SEQUENCE</scope>
    <source>
        <strain evidence="2">MAFF235873</strain>
    </source>
</reference>
<sequence>DPECLAVISSGFIVCLALYFPMFVVSSFALKYGIAAGIAAWLLPIIKLFSVLGRIILDWLADYYGISELYVPYIAAAGALVCSFRAAINPRGIVTISILYPFFSSLVISLYFPAVCALDPHVGSTGIRLGIACLPVGVISLIGTPIAQALVGQGGYWWRGIAFAGAAELVSAMLLAFTWTVQKGRNRSGDSGRK</sequence>
<feature type="transmembrane region" description="Helical" evidence="1">
    <location>
        <begin position="69"/>
        <end position="88"/>
    </location>
</feature>
<keyword evidence="1" id="KW-0472">Membrane</keyword>
<dbReference type="PANTHER" id="PTHR11360">
    <property type="entry name" value="MONOCARBOXYLATE TRANSPORTER"/>
    <property type="match status" value="1"/>
</dbReference>
<dbReference type="InterPro" id="IPR050327">
    <property type="entry name" value="Proton-linked_MCT"/>
</dbReference>
<feature type="non-terminal residue" evidence="2">
    <location>
        <position position="194"/>
    </location>
</feature>
<accession>A0AAD9H5M1</accession>
<evidence type="ECO:0000313" key="2">
    <source>
        <dbReference type="EMBL" id="KAK2022583.1"/>
    </source>
</evidence>
<organism evidence="2 3">
    <name type="scientific">Colletotrichum zoysiae</name>
    <dbReference type="NCBI Taxonomy" id="1216348"/>
    <lineage>
        <taxon>Eukaryota</taxon>
        <taxon>Fungi</taxon>
        <taxon>Dikarya</taxon>
        <taxon>Ascomycota</taxon>
        <taxon>Pezizomycotina</taxon>
        <taxon>Sordariomycetes</taxon>
        <taxon>Hypocreomycetidae</taxon>
        <taxon>Glomerellales</taxon>
        <taxon>Glomerellaceae</taxon>
        <taxon>Colletotrichum</taxon>
        <taxon>Colletotrichum graminicola species complex</taxon>
    </lineage>
</organism>
<comment type="caution">
    <text evidence="2">The sequence shown here is derived from an EMBL/GenBank/DDBJ whole genome shotgun (WGS) entry which is preliminary data.</text>
</comment>
<feature type="transmembrane region" description="Helical" evidence="1">
    <location>
        <begin position="7"/>
        <end position="28"/>
    </location>
</feature>
<evidence type="ECO:0000256" key="1">
    <source>
        <dbReference type="SAM" id="Phobius"/>
    </source>
</evidence>
<keyword evidence="3" id="KW-1185">Reference proteome</keyword>
<dbReference type="InterPro" id="IPR036259">
    <property type="entry name" value="MFS_trans_sf"/>
</dbReference>
<dbReference type="PANTHER" id="PTHR11360:SF234">
    <property type="entry name" value="MFS-TYPE TRANSPORTER DBAD-RELATED"/>
    <property type="match status" value="1"/>
</dbReference>
<protein>
    <recommendedName>
        <fullName evidence="4">Major facilitator superfamily transporter</fullName>
    </recommendedName>
</protein>
<dbReference type="Gene3D" id="1.20.1250.20">
    <property type="entry name" value="MFS general substrate transporter like domains"/>
    <property type="match status" value="1"/>
</dbReference>
<feature type="transmembrane region" description="Helical" evidence="1">
    <location>
        <begin position="129"/>
        <end position="150"/>
    </location>
</feature>
<feature type="transmembrane region" description="Helical" evidence="1">
    <location>
        <begin position="34"/>
        <end position="57"/>
    </location>
</feature>
<feature type="transmembrane region" description="Helical" evidence="1">
    <location>
        <begin position="94"/>
        <end position="117"/>
    </location>
</feature>
<gene>
    <name evidence="2" type="ORF">LX32DRAFT_602575</name>
</gene>